<keyword evidence="8" id="KW-0902">Two-component regulatory system</keyword>
<evidence type="ECO:0000256" key="5">
    <source>
        <dbReference type="ARBA" id="ARBA00022741"/>
    </source>
</evidence>
<evidence type="ECO:0000256" key="6">
    <source>
        <dbReference type="ARBA" id="ARBA00022777"/>
    </source>
</evidence>
<dbReference type="STRING" id="556325.BHE16_06880"/>
<name>A0A1L2ZP29_9MICC</name>
<dbReference type="GO" id="GO:0000155">
    <property type="term" value="F:phosphorelay sensor kinase activity"/>
    <property type="evidence" value="ECO:0007669"/>
    <property type="project" value="InterPro"/>
</dbReference>
<dbReference type="Gene3D" id="1.20.5.1930">
    <property type="match status" value="1"/>
</dbReference>
<protein>
    <recommendedName>
        <fullName evidence="2">histidine kinase</fullName>
        <ecNumber evidence="2">2.7.13.3</ecNumber>
    </recommendedName>
</protein>
<evidence type="ECO:0000259" key="10">
    <source>
        <dbReference type="Pfam" id="PF07730"/>
    </source>
</evidence>
<keyword evidence="3" id="KW-0597">Phosphoprotein</keyword>
<keyword evidence="9" id="KW-0472">Membrane</keyword>
<reference evidence="11 12" key="1">
    <citation type="submission" date="2016-11" db="EMBL/GenBank/DDBJ databases">
        <title>Genome sequencing of Zhihengliuella aestuarii B18 antagonistic to Plasmodiophora brassicae.</title>
        <authorList>
            <person name="Luo Y."/>
        </authorList>
    </citation>
    <scope>NUCLEOTIDE SEQUENCE [LARGE SCALE GENOMIC DNA]</scope>
    <source>
        <strain evidence="11 12">B18</strain>
    </source>
</reference>
<gene>
    <name evidence="11" type="ORF">BHE16_06880</name>
</gene>
<evidence type="ECO:0000313" key="11">
    <source>
        <dbReference type="EMBL" id="APF40778.1"/>
    </source>
</evidence>
<keyword evidence="9" id="KW-1133">Transmembrane helix</keyword>
<feature type="transmembrane region" description="Helical" evidence="9">
    <location>
        <begin position="103"/>
        <end position="119"/>
    </location>
</feature>
<dbReference type="GO" id="GO:0016020">
    <property type="term" value="C:membrane"/>
    <property type="evidence" value="ECO:0007669"/>
    <property type="project" value="InterPro"/>
</dbReference>
<keyword evidence="7" id="KW-0067">ATP-binding</keyword>
<evidence type="ECO:0000256" key="3">
    <source>
        <dbReference type="ARBA" id="ARBA00022553"/>
    </source>
</evidence>
<feature type="domain" description="Signal transduction histidine kinase subgroup 3 dimerisation and phosphoacceptor" evidence="10">
    <location>
        <begin position="196"/>
        <end position="260"/>
    </location>
</feature>
<feature type="transmembrane region" description="Helical" evidence="9">
    <location>
        <begin position="124"/>
        <end position="144"/>
    </location>
</feature>
<dbReference type="PANTHER" id="PTHR24421">
    <property type="entry name" value="NITRATE/NITRITE SENSOR PROTEIN NARX-RELATED"/>
    <property type="match status" value="1"/>
</dbReference>
<dbReference type="InterPro" id="IPR036890">
    <property type="entry name" value="HATPase_C_sf"/>
</dbReference>
<proteinExistence type="predicted"/>
<evidence type="ECO:0000256" key="1">
    <source>
        <dbReference type="ARBA" id="ARBA00000085"/>
    </source>
</evidence>
<evidence type="ECO:0000256" key="9">
    <source>
        <dbReference type="SAM" id="Phobius"/>
    </source>
</evidence>
<dbReference type="EMBL" id="CP018135">
    <property type="protein sequence ID" value="APF40778.1"/>
    <property type="molecule type" value="Genomic_DNA"/>
</dbReference>
<dbReference type="EC" id="2.7.13.3" evidence="2"/>
<dbReference type="Pfam" id="PF07730">
    <property type="entry name" value="HisKA_3"/>
    <property type="match status" value="1"/>
</dbReference>
<dbReference type="KEGG" id="nae:BHE16_06880"/>
<dbReference type="GO" id="GO:0005524">
    <property type="term" value="F:ATP binding"/>
    <property type="evidence" value="ECO:0007669"/>
    <property type="project" value="UniProtKB-KW"/>
</dbReference>
<dbReference type="CDD" id="cd16917">
    <property type="entry name" value="HATPase_UhpB-NarQ-NarX-like"/>
    <property type="match status" value="1"/>
</dbReference>
<evidence type="ECO:0000256" key="4">
    <source>
        <dbReference type="ARBA" id="ARBA00022679"/>
    </source>
</evidence>
<evidence type="ECO:0000256" key="2">
    <source>
        <dbReference type="ARBA" id="ARBA00012438"/>
    </source>
</evidence>
<feature type="transmembrane region" description="Helical" evidence="9">
    <location>
        <begin position="150"/>
        <end position="168"/>
    </location>
</feature>
<evidence type="ECO:0000256" key="8">
    <source>
        <dbReference type="ARBA" id="ARBA00023012"/>
    </source>
</evidence>
<dbReference type="InterPro" id="IPR011712">
    <property type="entry name" value="Sig_transdc_His_kin_sub3_dim/P"/>
</dbReference>
<dbReference type="PANTHER" id="PTHR24421:SF10">
    <property type="entry name" value="NITRATE_NITRITE SENSOR PROTEIN NARQ"/>
    <property type="match status" value="1"/>
</dbReference>
<dbReference type="InterPro" id="IPR050482">
    <property type="entry name" value="Sensor_HK_TwoCompSys"/>
</dbReference>
<keyword evidence="9" id="KW-0812">Transmembrane</keyword>
<comment type="catalytic activity">
    <reaction evidence="1">
        <text>ATP + protein L-histidine = ADP + protein N-phospho-L-histidine.</text>
        <dbReference type="EC" id="2.7.13.3"/>
    </reaction>
</comment>
<dbReference type="Gene3D" id="3.30.565.10">
    <property type="entry name" value="Histidine kinase-like ATPase, C-terminal domain"/>
    <property type="match status" value="1"/>
</dbReference>
<evidence type="ECO:0000256" key="7">
    <source>
        <dbReference type="ARBA" id="ARBA00022840"/>
    </source>
</evidence>
<dbReference type="OrthoDB" id="3253720at2"/>
<dbReference type="AlphaFoldDB" id="A0A1L2ZP29"/>
<dbReference type="Proteomes" id="UP000183530">
    <property type="component" value="Chromosome"/>
</dbReference>
<feature type="transmembrane region" description="Helical" evidence="9">
    <location>
        <begin position="64"/>
        <end position="83"/>
    </location>
</feature>
<dbReference type="RefSeq" id="WP_071894255.1">
    <property type="nucleotide sequence ID" value="NZ_CP018135.1"/>
</dbReference>
<accession>A0A1L2ZP29</accession>
<keyword evidence="4" id="KW-0808">Transferase</keyword>
<keyword evidence="6" id="KW-0418">Kinase</keyword>
<evidence type="ECO:0000313" key="12">
    <source>
        <dbReference type="Proteomes" id="UP000183530"/>
    </source>
</evidence>
<keyword evidence="5" id="KW-0547">Nucleotide-binding</keyword>
<organism evidence="11 12">
    <name type="scientific">Neomicrococcus aestuarii</name>
    <dbReference type="NCBI Taxonomy" id="556325"/>
    <lineage>
        <taxon>Bacteria</taxon>
        <taxon>Bacillati</taxon>
        <taxon>Actinomycetota</taxon>
        <taxon>Actinomycetes</taxon>
        <taxon>Micrococcales</taxon>
        <taxon>Micrococcaceae</taxon>
        <taxon>Neomicrococcus</taxon>
    </lineage>
</organism>
<sequence length="419" mass="45697">MDSSSFFQTAYHALSNAVREFFRARKVDKFTLSIVSIIVVAYTATDIVTLFVEQDPDIRSRTSNSANAALVFLAATGFMWIRSTVAGVIAMSGLALSLTIHEYSYAIIVTPLIFAVLVATANRIFIGAFVAACAAWSIGIWSTWPDDRPILYFSIPLLAVGALIGTLIRRGWNTQARHDAELEEMRIRQIEASSAERLSIARDLHDIVAHDITIIAMQAQAASFSKNPELAKQSLEVIGQSARNTLQDLRLLLNVLKSSEEAHFSDKSLTHEEESAATGASTLTLRRSIDQASRQLESIGFRVIEKTSGDLDALPRRIQVAMHRILKEATTNILKHAASESSCTLRVEVVDGNVLLKIENQKARATNGNGSFSTKSPSAGLGLGSISDRTSSLGGKLDVIQTNSTWRLEVTVPIRGIEL</sequence>
<dbReference type="SUPFAM" id="SSF55874">
    <property type="entry name" value="ATPase domain of HSP90 chaperone/DNA topoisomerase II/histidine kinase"/>
    <property type="match status" value="1"/>
</dbReference>
<keyword evidence="12" id="KW-1185">Reference proteome</keyword>
<dbReference type="GO" id="GO:0046983">
    <property type="term" value="F:protein dimerization activity"/>
    <property type="evidence" value="ECO:0007669"/>
    <property type="project" value="InterPro"/>
</dbReference>
<feature type="transmembrane region" description="Helical" evidence="9">
    <location>
        <begin position="30"/>
        <end position="52"/>
    </location>
</feature>